<sequence>MENLDNNIPNSQETAGEGDPISSQAKSSSIKAAYEATSIESNHPETQNDSLTETENSSKAEASKVLEKKPIVLKEINNQDIFTSIEKGFPKQESKIEYAFPHPRYWIGPRFMAIWVLPIIVIKKINDLANRLNPVRPYEKLDFSVTKADTIYTSTKQSLEGNGSMRFFGARFLAIWVLPLAITGIFMEYLFVAPLTGSNPFG</sequence>
<accession>Q7VAH0</accession>
<dbReference type="KEGG" id="pma:Pro_1493"/>
<dbReference type="HOGENOM" id="CLU_1371154_0_0_3"/>
<feature type="region of interest" description="Disordered" evidence="1">
    <location>
        <begin position="1"/>
        <end position="62"/>
    </location>
</feature>
<reference evidence="3 4" key="1">
    <citation type="journal article" date="2003" name="Proc. Natl. Acad. Sci. U.S.A.">
        <title>Genome sequence of the cyanobacterium Prochlorococcus marinus SS120, a nearly minimal oxyphototrophic genome.</title>
        <authorList>
            <person name="Dufresne A."/>
            <person name="Salanoubat M."/>
            <person name="Partensky F."/>
            <person name="Artiguenave F."/>
            <person name="Axmann I.M."/>
            <person name="Barbe V."/>
            <person name="Duprat S."/>
            <person name="Galperin M.Y."/>
            <person name="Koonin E.V."/>
            <person name="Le Gall F."/>
            <person name="Makarova K.S."/>
            <person name="Ostrowski M."/>
            <person name="Oztas S."/>
            <person name="Robert C."/>
            <person name="Rogozin I.B."/>
            <person name="Scanlan D.J."/>
            <person name="Tandeau de Marsac N."/>
            <person name="Weissenbach J."/>
            <person name="Wincker P."/>
            <person name="Wolf Y.I."/>
            <person name="Hess W.R."/>
        </authorList>
    </citation>
    <scope>NUCLEOTIDE SEQUENCE [LARGE SCALE GENOMIC DNA]</scope>
    <source>
        <strain evidence="4">SARG / CCMP1375 / SS120</strain>
    </source>
</reference>
<name>Q7VAH0_PROMA</name>
<dbReference type="AlphaFoldDB" id="Q7VAH0"/>
<dbReference type="OrthoDB" id="540202at2"/>
<feature type="transmembrane region" description="Helical" evidence="2">
    <location>
        <begin position="172"/>
        <end position="192"/>
    </location>
</feature>
<dbReference type="Proteomes" id="UP000001420">
    <property type="component" value="Chromosome"/>
</dbReference>
<keyword evidence="4" id="KW-1185">Reference proteome</keyword>
<feature type="compositionally biased region" description="Polar residues" evidence="1">
    <location>
        <begin position="38"/>
        <end position="55"/>
    </location>
</feature>
<proteinExistence type="predicted"/>
<keyword evidence="2" id="KW-0472">Membrane</keyword>
<evidence type="ECO:0000256" key="1">
    <source>
        <dbReference type="SAM" id="MobiDB-lite"/>
    </source>
</evidence>
<protein>
    <submittedName>
        <fullName evidence="3">Uncharacterized protein</fullName>
    </submittedName>
</protein>
<gene>
    <name evidence="3" type="ordered locus">Pro_1493</name>
</gene>
<keyword evidence="2" id="KW-1133">Transmembrane helix</keyword>
<dbReference type="eggNOG" id="ENOG5030P7Q">
    <property type="taxonomic scope" value="Bacteria"/>
</dbReference>
<feature type="compositionally biased region" description="Polar residues" evidence="1">
    <location>
        <begin position="1"/>
        <end position="14"/>
    </location>
</feature>
<evidence type="ECO:0000313" key="4">
    <source>
        <dbReference type="Proteomes" id="UP000001420"/>
    </source>
</evidence>
<keyword evidence="2" id="KW-0812">Transmembrane</keyword>
<evidence type="ECO:0000256" key="2">
    <source>
        <dbReference type="SAM" id="Phobius"/>
    </source>
</evidence>
<evidence type="ECO:0000313" key="3">
    <source>
        <dbReference type="EMBL" id="AAQ00537.1"/>
    </source>
</evidence>
<dbReference type="PATRIC" id="fig|167539.5.peg.1569"/>
<organism evidence="3 4">
    <name type="scientific">Prochlorococcus marinus (strain SARG / CCMP1375 / SS120)</name>
    <dbReference type="NCBI Taxonomy" id="167539"/>
    <lineage>
        <taxon>Bacteria</taxon>
        <taxon>Bacillati</taxon>
        <taxon>Cyanobacteriota</taxon>
        <taxon>Cyanophyceae</taxon>
        <taxon>Synechococcales</taxon>
        <taxon>Prochlorococcaceae</taxon>
        <taxon>Prochlorococcus</taxon>
    </lineage>
</organism>
<dbReference type="EnsemblBacteria" id="AAQ00537">
    <property type="protein sequence ID" value="AAQ00537"/>
    <property type="gene ID" value="Pro_1493"/>
</dbReference>
<dbReference type="EMBL" id="AE017126">
    <property type="protein sequence ID" value="AAQ00537.1"/>
    <property type="molecule type" value="Genomic_DNA"/>
</dbReference>
<feature type="compositionally biased region" description="Low complexity" evidence="1">
    <location>
        <begin position="21"/>
        <end position="33"/>
    </location>
</feature>
<dbReference type="RefSeq" id="WP_011125644.1">
    <property type="nucleotide sequence ID" value="NC_005042.1"/>
</dbReference>